<dbReference type="EMBL" id="MIGX01000272">
    <property type="protein sequence ID" value="PPT73360.1"/>
    <property type="molecule type" value="Genomic_DNA"/>
</dbReference>
<dbReference type="PANTHER" id="PTHR30347">
    <property type="entry name" value="POTASSIUM CHANNEL RELATED"/>
    <property type="match status" value="1"/>
</dbReference>
<dbReference type="InterPro" id="IPR036397">
    <property type="entry name" value="RNaseH_sf"/>
</dbReference>
<reference evidence="2 3" key="1">
    <citation type="submission" date="2016-08" db="EMBL/GenBank/DDBJ databases">
        <title>Evolution of the type three secretion system and type three effector repertoires in Xanthomonas.</title>
        <authorList>
            <person name="Merda D."/>
            <person name="Briand M."/>
            <person name="Bosis E."/>
            <person name="Rousseau C."/>
            <person name="Portier P."/>
            <person name="Jacques M.-A."/>
            <person name="Fischer-Le Saux M."/>
        </authorList>
    </citation>
    <scope>NUCLEOTIDE SEQUENCE [LARGE SCALE GENOMIC DNA]</scope>
    <source>
        <strain evidence="2 3">CFBP 4691</strain>
    </source>
</reference>
<dbReference type="InterPro" id="IPR052702">
    <property type="entry name" value="MscS-like_channel"/>
</dbReference>
<dbReference type="SUPFAM" id="SSF46689">
    <property type="entry name" value="Homeodomain-like"/>
    <property type="match status" value="1"/>
</dbReference>
<dbReference type="OrthoDB" id="165456at2"/>
<dbReference type="AlphaFoldDB" id="A0A2S6YYY8"/>
<dbReference type="InterPro" id="IPR047655">
    <property type="entry name" value="Transpos_IS630-like"/>
</dbReference>
<dbReference type="PANTHER" id="PTHR30347:SF1">
    <property type="entry name" value="MECHANOSENSITIVE CHANNEL MSCK"/>
    <property type="match status" value="1"/>
</dbReference>
<feature type="domain" description="Tc1-like transposase DDE" evidence="1">
    <location>
        <begin position="199"/>
        <end position="320"/>
    </location>
</feature>
<dbReference type="RefSeq" id="WP_128421998.1">
    <property type="nucleotide sequence ID" value="NZ_MIGX01000272.1"/>
</dbReference>
<keyword evidence="3" id="KW-1185">Reference proteome</keyword>
<accession>A0A2S6YYY8</accession>
<comment type="caution">
    <text evidence="2">The sequence shown here is derived from an EMBL/GenBank/DDBJ whole genome shotgun (WGS) entry which is preliminary data.</text>
</comment>
<dbReference type="Pfam" id="PF13565">
    <property type="entry name" value="HTH_32"/>
    <property type="match status" value="1"/>
</dbReference>
<dbReference type="Proteomes" id="UP000239898">
    <property type="component" value="Unassembled WGS sequence"/>
</dbReference>
<dbReference type="GO" id="GO:0003676">
    <property type="term" value="F:nucleic acid binding"/>
    <property type="evidence" value="ECO:0007669"/>
    <property type="project" value="InterPro"/>
</dbReference>
<dbReference type="InterPro" id="IPR009057">
    <property type="entry name" value="Homeodomain-like_sf"/>
</dbReference>
<dbReference type="SUPFAM" id="SSF53098">
    <property type="entry name" value="Ribonuclease H-like"/>
    <property type="match status" value="1"/>
</dbReference>
<dbReference type="Pfam" id="PF13358">
    <property type="entry name" value="DDE_3"/>
    <property type="match status" value="1"/>
</dbReference>
<dbReference type="Gene3D" id="3.30.420.10">
    <property type="entry name" value="Ribonuclease H-like superfamily/Ribonuclease H"/>
    <property type="match status" value="1"/>
</dbReference>
<sequence>MARTGRPVTKLQITDAECAELKGRLRIRKAPEDEKLRMRIVLGCAAGESGNVIAERLQTTIQTVSKWRRRYEAYRLAGLTDAPRTGRPRSVDDEQVQQIVDKVRQSAPANATHWSVRQMSRQTGVSPATVQRIWHAFGLKPHLQETFKLSTDPHCVDKGRDVVGLYLAPPDRALVLCVDGKSQIPALNRTQPGLPLSFGKPATRPHDYRRHGTTSLFAALDVATGKVIGQLKPRHRSVECLRFLKTIEATVPGKQEIHLIMDNYGTHNTEKVGAWLAAHPRYHVHFTPTSASWLNLVERFFSQLSEQWIKRGAHTRVNDLEQAIKDYIDRHNENPKPFVWHKSADSIITRVAWAAT</sequence>
<evidence type="ECO:0000259" key="1">
    <source>
        <dbReference type="Pfam" id="PF13358"/>
    </source>
</evidence>
<evidence type="ECO:0000313" key="2">
    <source>
        <dbReference type="EMBL" id="PPT73360.1"/>
    </source>
</evidence>
<gene>
    <name evidence="2" type="ORF">XthCFBP4691_20285</name>
</gene>
<dbReference type="InterPro" id="IPR038717">
    <property type="entry name" value="Tc1-like_DDE_dom"/>
</dbReference>
<proteinExistence type="predicted"/>
<dbReference type="NCBIfam" id="NF033545">
    <property type="entry name" value="transpos_IS630"/>
    <property type="match status" value="1"/>
</dbReference>
<evidence type="ECO:0000313" key="3">
    <source>
        <dbReference type="Proteomes" id="UP000239898"/>
    </source>
</evidence>
<feature type="non-terminal residue" evidence="2">
    <location>
        <position position="356"/>
    </location>
</feature>
<name>A0A2S6YYY8_9XANT</name>
<protein>
    <submittedName>
        <fullName evidence="2">IS630 family transposase</fullName>
    </submittedName>
</protein>
<dbReference type="InterPro" id="IPR012337">
    <property type="entry name" value="RNaseH-like_sf"/>
</dbReference>
<organism evidence="2 3">
    <name type="scientific">Xanthomonas theicola</name>
    <dbReference type="NCBI Taxonomy" id="56464"/>
    <lineage>
        <taxon>Bacteria</taxon>
        <taxon>Pseudomonadati</taxon>
        <taxon>Pseudomonadota</taxon>
        <taxon>Gammaproteobacteria</taxon>
        <taxon>Lysobacterales</taxon>
        <taxon>Lysobacteraceae</taxon>
        <taxon>Xanthomonas</taxon>
    </lineage>
</organism>